<dbReference type="Proteomes" id="UP000770661">
    <property type="component" value="Unassembled WGS sequence"/>
</dbReference>
<dbReference type="EMBL" id="JACEEZ010025931">
    <property type="protein sequence ID" value="KAG0696078.1"/>
    <property type="molecule type" value="Genomic_DNA"/>
</dbReference>
<comment type="caution">
    <text evidence="1">The sequence shown here is derived from an EMBL/GenBank/DDBJ whole genome shotgun (WGS) entry which is preliminary data.</text>
</comment>
<dbReference type="AlphaFoldDB" id="A0A8J8WNH7"/>
<evidence type="ECO:0000313" key="2">
    <source>
        <dbReference type="Proteomes" id="UP000770661"/>
    </source>
</evidence>
<name>A0A8J8WNH7_CHIOP</name>
<gene>
    <name evidence="1" type="ORF">GWK47_026652</name>
</gene>
<reference evidence="1" key="1">
    <citation type="submission" date="2020-07" db="EMBL/GenBank/DDBJ databases">
        <title>The High-quality genome of the commercially important snow crab, Chionoecetes opilio.</title>
        <authorList>
            <person name="Jeong J.-H."/>
            <person name="Ryu S."/>
        </authorList>
    </citation>
    <scope>NUCLEOTIDE SEQUENCE</scope>
    <source>
        <strain evidence="1">MADBK_172401_WGS</strain>
        <tissue evidence="1">Digestive gland</tissue>
    </source>
</reference>
<protein>
    <submittedName>
        <fullName evidence="1">Uncharacterized protein</fullName>
    </submittedName>
</protein>
<organism evidence="1 2">
    <name type="scientific">Chionoecetes opilio</name>
    <name type="common">Atlantic snow crab</name>
    <name type="synonym">Cancer opilio</name>
    <dbReference type="NCBI Taxonomy" id="41210"/>
    <lineage>
        <taxon>Eukaryota</taxon>
        <taxon>Metazoa</taxon>
        <taxon>Ecdysozoa</taxon>
        <taxon>Arthropoda</taxon>
        <taxon>Crustacea</taxon>
        <taxon>Multicrustacea</taxon>
        <taxon>Malacostraca</taxon>
        <taxon>Eumalacostraca</taxon>
        <taxon>Eucarida</taxon>
        <taxon>Decapoda</taxon>
        <taxon>Pleocyemata</taxon>
        <taxon>Brachyura</taxon>
        <taxon>Eubrachyura</taxon>
        <taxon>Majoidea</taxon>
        <taxon>Majidae</taxon>
        <taxon>Chionoecetes</taxon>
    </lineage>
</organism>
<evidence type="ECO:0000313" key="1">
    <source>
        <dbReference type="EMBL" id="KAG0696078.1"/>
    </source>
</evidence>
<dbReference type="OrthoDB" id="6143244at2759"/>
<sequence length="166" mass="19647">MESTWISSRRAGWTPYQWSVFGQTVRTNNDVEGWHNNLNKLCERAGASCNVYELIDVLYKECSLVTVQHQLVAQEKLEKHQKASDSLFKSNVIRAWEAYRQKELSPKQLLNRIAGFLYSFSVMATRQQETVWLVRVLRNEPLEMLYQLPTVGDVLRYHRWYSYRVK</sequence>
<proteinExistence type="predicted"/>
<keyword evidence="2" id="KW-1185">Reference proteome</keyword>
<accession>A0A8J8WNH7</accession>